<dbReference type="SUPFAM" id="SSF141868">
    <property type="entry name" value="EAL domain-like"/>
    <property type="match status" value="1"/>
</dbReference>
<dbReference type="Gene3D" id="3.30.70.270">
    <property type="match status" value="1"/>
</dbReference>
<dbReference type="Pfam" id="PF13426">
    <property type="entry name" value="PAS_9"/>
    <property type="match status" value="1"/>
</dbReference>
<dbReference type="InterPro" id="IPR001633">
    <property type="entry name" value="EAL_dom"/>
</dbReference>
<dbReference type="Pfam" id="PF00990">
    <property type="entry name" value="GGDEF"/>
    <property type="match status" value="1"/>
</dbReference>
<dbReference type="InterPro" id="IPR035965">
    <property type="entry name" value="PAS-like_dom_sf"/>
</dbReference>
<protein>
    <submittedName>
        <fullName evidence="10">EAL domain-containing protein</fullName>
    </submittedName>
</protein>
<dbReference type="Gene3D" id="3.20.20.450">
    <property type="entry name" value="EAL domain"/>
    <property type="match status" value="1"/>
</dbReference>
<dbReference type="PROSITE" id="PS50113">
    <property type="entry name" value="PAC"/>
    <property type="match status" value="2"/>
</dbReference>
<dbReference type="Pfam" id="PF02743">
    <property type="entry name" value="dCache_1"/>
    <property type="match status" value="1"/>
</dbReference>
<dbReference type="CDD" id="cd01948">
    <property type="entry name" value="EAL"/>
    <property type="match status" value="1"/>
</dbReference>
<evidence type="ECO:0000313" key="10">
    <source>
        <dbReference type="EMBL" id="MTW03088.1"/>
    </source>
</evidence>
<evidence type="ECO:0000259" key="9">
    <source>
        <dbReference type="PROSITE" id="PS50887"/>
    </source>
</evidence>
<dbReference type="SMART" id="SM00052">
    <property type="entry name" value="EAL"/>
    <property type="match status" value="1"/>
</dbReference>
<keyword evidence="3" id="KW-0812">Transmembrane</keyword>
<dbReference type="InterPro" id="IPR052155">
    <property type="entry name" value="Biofilm_reg_signaling"/>
</dbReference>
<feature type="domain" description="EAL" evidence="8">
    <location>
        <begin position="769"/>
        <end position="1021"/>
    </location>
</feature>
<dbReference type="PROSITE" id="PS50112">
    <property type="entry name" value="PAS"/>
    <property type="match status" value="2"/>
</dbReference>
<dbReference type="GO" id="GO:0003824">
    <property type="term" value="F:catalytic activity"/>
    <property type="evidence" value="ECO:0007669"/>
    <property type="project" value="UniProtKB-ARBA"/>
</dbReference>
<evidence type="ECO:0000313" key="11">
    <source>
        <dbReference type="Proteomes" id="UP000484015"/>
    </source>
</evidence>
<dbReference type="SMART" id="SM00086">
    <property type="entry name" value="PAC"/>
    <property type="match status" value="2"/>
</dbReference>
<dbReference type="SMART" id="SM00091">
    <property type="entry name" value="PAS"/>
    <property type="match status" value="2"/>
</dbReference>
<dbReference type="InterPro" id="IPR013656">
    <property type="entry name" value="PAS_4"/>
</dbReference>
<feature type="domain" description="GGDEF" evidence="9">
    <location>
        <begin position="627"/>
        <end position="760"/>
    </location>
</feature>
<dbReference type="NCBIfam" id="TIGR00254">
    <property type="entry name" value="GGDEF"/>
    <property type="match status" value="1"/>
</dbReference>
<dbReference type="EMBL" id="WNLA01000007">
    <property type="protein sequence ID" value="MTW03088.1"/>
    <property type="molecule type" value="Genomic_DNA"/>
</dbReference>
<feature type="domain" description="PAS" evidence="6">
    <location>
        <begin position="349"/>
        <end position="419"/>
    </location>
</feature>
<accession>A0A6L6Q1H4</accession>
<evidence type="ECO:0000259" key="8">
    <source>
        <dbReference type="PROSITE" id="PS50883"/>
    </source>
</evidence>
<dbReference type="RefSeq" id="WP_155439465.1">
    <property type="nucleotide sequence ID" value="NZ_WNLA01000007.1"/>
</dbReference>
<evidence type="ECO:0000256" key="5">
    <source>
        <dbReference type="ARBA" id="ARBA00023136"/>
    </source>
</evidence>
<evidence type="ECO:0000259" key="6">
    <source>
        <dbReference type="PROSITE" id="PS50112"/>
    </source>
</evidence>
<dbReference type="CDD" id="cd12914">
    <property type="entry name" value="PDC1_DGC_like"/>
    <property type="match status" value="1"/>
</dbReference>
<evidence type="ECO:0000256" key="4">
    <source>
        <dbReference type="ARBA" id="ARBA00022989"/>
    </source>
</evidence>
<dbReference type="SMART" id="SM00267">
    <property type="entry name" value="GGDEF"/>
    <property type="match status" value="1"/>
</dbReference>
<sequence length="1032" mass="115506">MPILRKRTEIARSNAYLRFRRRLLAGLFLMALLATALVAWQIRSSALEREAGLQRQTQHFVRAMEAHVKYAIQFVDLSLIGFANAIKVLPPEKTASEATMRALLSSPGDAFNHDFWITFIDAQGKAIASTSRFPVSGTDYSDRDYFIALKNGTAQGLYVGGPTIGKISKQKLFYLARRVEGPDGQFLGVITAPLDAARFANVFENARMAQDVTIALIHRNGRVIARVPNFETAFNTDLSDTVLFRSLAKSPAGSYQVLSKIDKLPRIFSYRAMENLPLIVAVGSSDLDALWFSGPAFVVGTSGLALLLVLMVLSGHFALRSYAKVEDREARYRLLYASSREMEEKLAASETRLRLIADNLPALVTYVDCEQRYTFTNRRFEEVFNMPPGGALGKTVQEMIGPEAYALSARYLQRAFLGESVHFERPLRTREGNLRWDAITYVPDFGPDKAVRGLFVMAENITERRKNNESMKLAALMYQNSSEGMMVTDAEGMILSVNPAFTRISGYTEAEVLGHWAYELTSGRQDYEFFRKMRNAIRNTGQWEGEVWQQAKNGEHYLVALRFDAVFDQNGEAYRRVALFSDITKKKASEELIWKQANFDTLTGLPNRRMFGERLRQEMKKSDRTQLPMALVFIDLDGFKEVNDTLGHDMGDVLLKEVAARLGNCVRGTDTVARLGGDEFTVILAELNDPPDVLRIAQEILKTTSAPIQLGTDIVHISASLGITFYPDDARDADTLLKNADQAMYAAKQQGRNRFNYFAPFMQEATRARMTLANEMRDALMHNQFRVLYQPVIELSTGNVVKAEALVRWQHPARGLLCPSEFIPVAEHTGAIVGIGDWVFRQAVQTVKRMQLLHDKNFQVSVNGSICQFRERGVNVAEWLDYLGEQRLAPKSIIVEVTESMLLDTDHAVVHKLQALHEAGIALSLDDFGTGYCSVAFLKRYALNFLKIDPSFLMENEAGPALCEAVIALAHKLGIRVIAEGVENQRQQVQLLAAGCDFGQGYVFSAPITSDELDEMLSAVDKSINIHRTACE</sequence>
<evidence type="ECO:0000256" key="1">
    <source>
        <dbReference type="ARBA" id="ARBA00004651"/>
    </source>
</evidence>
<dbReference type="InterPro" id="IPR029787">
    <property type="entry name" value="Nucleotide_cyclase"/>
</dbReference>
<dbReference type="CDD" id="cd12915">
    <property type="entry name" value="PDC2_DGC_like"/>
    <property type="match status" value="1"/>
</dbReference>
<dbReference type="FunFam" id="3.30.70.270:FF:000001">
    <property type="entry name" value="Diguanylate cyclase domain protein"/>
    <property type="match status" value="1"/>
</dbReference>
<comment type="caution">
    <text evidence="10">The sequence shown here is derived from an EMBL/GenBank/DDBJ whole genome shotgun (WGS) entry which is preliminary data.</text>
</comment>
<dbReference type="InterPro" id="IPR035919">
    <property type="entry name" value="EAL_sf"/>
</dbReference>
<dbReference type="AlphaFoldDB" id="A0A6L6Q1H4"/>
<dbReference type="OrthoDB" id="9813903at2"/>
<reference evidence="10 11" key="1">
    <citation type="submission" date="2019-11" db="EMBL/GenBank/DDBJ databases">
        <title>Type strains purchased from KCTC, JCM and DSMZ.</title>
        <authorList>
            <person name="Lu H."/>
        </authorList>
    </citation>
    <scope>NUCLEOTIDE SEQUENCE [LARGE SCALE GENOMIC DNA]</scope>
    <source>
        <strain evidence="10 11">KCTC 42409</strain>
    </source>
</reference>
<keyword evidence="4" id="KW-1133">Transmembrane helix</keyword>
<gene>
    <name evidence="10" type="ORF">GM668_13440</name>
</gene>
<organism evidence="10 11">
    <name type="scientific">Pseudoduganella ginsengisoli</name>
    <dbReference type="NCBI Taxonomy" id="1462440"/>
    <lineage>
        <taxon>Bacteria</taxon>
        <taxon>Pseudomonadati</taxon>
        <taxon>Pseudomonadota</taxon>
        <taxon>Betaproteobacteria</taxon>
        <taxon>Burkholderiales</taxon>
        <taxon>Oxalobacteraceae</taxon>
        <taxon>Telluria group</taxon>
        <taxon>Pseudoduganella</taxon>
    </lineage>
</organism>
<evidence type="ECO:0000256" key="2">
    <source>
        <dbReference type="ARBA" id="ARBA00022475"/>
    </source>
</evidence>
<feature type="domain" description="PAC" evidence="7">
    <location>
        <begin position="421"/>
        <end position="473"/>
    </location>
</feature>
<dbReference type="CDD" id="cd01949">
    <property type="entry name" value="GGDEF"/>
    <property type="match status" value="1"/>
</dbReference>
<dbReference type="CDD" id="cd00130">
    <property type="entry name" value="PAS"/>
    <property type="match status" value="2"/>
</dbReference>
<dbReference type="InterPro" id="IPR033479">
    <property type="entry name" value="dCache_1"/>
</dbReference>
<feature type="domain" description="PAS" evidence="6">
    <location>
        <begin position="470"/>
        <end position="540"/>
    </location>
</feature>
<dbReference type="Pfam" id="PF00563">
    <property type="entry name" value="EAL"/>
    <property type="match status" value="1"/>
</dbReference>
<dbReference type="PROSITE" id="PS50887">
    <property type="entry name" value="GGDEF"/>
    <property type="match status" value="1"/>
</dbReference>
<dbReference type="GO" id="GO:0005886">
    <property type="term" value="C:plasma membrane"/>
    <property type="evidence" value="ECO:0007669"/>
    <property type="project" value="UniProtKB-SubCell"/>
</dbReference>
<keyword evidence="5" id="KW-0472">Membrane</keyword>
<evidence type="ECO:0000259" key="7">
    <source>
        <dbReference type="PROSITE" id="PS50113"/>
    </source>
</evidence>
<dbReference type="Gene3D" id="3.30.450.20">
    <property type="entry name" value="PAS domain"/>
    <property type="match status" value="4"/>
</dbReference>
<dbReference type="NCBIfam" id="TIGR00229">
    <property type="entry name" value="sensory_box"/>
    <property type="match status" value="2"/>
</dbReference>
<dbReference type="InterPro" id="IPR043128">
    <property type="entry name" value="Rev_trsase/Diguanyl_cyclase"/>
</dbReference>
<dbReference type="PANTHER" id="PTHR44757">
    <property type="entry name" value="DIGUANYLATE CYCLASE DGCP"/>
    <property type="match status" value="1"/>
</dbReference>
<dbReference type="Proteomes" id="UP000484015">
    <property type="component" value="Unassembled WGS sequence"/>
</dbReference>
<comment type="subcellular location">
    <subcellularLocation>
        <location evidence="1">Cell membrane</location>
        <topology evidence="1">Multi-pass membrane protein</topology>
    </subcellularLocation>
</comment>
<proteinExistence type="predicted"/>
<dbReference type="SUPFAM" id="SSF55073">
    <property type="entry name" value="Nucleotide cyclase"/>
    <property type="match status" value="1"/>
</dbReference>
<dbReference type="PROSITE" id="PS50883">
    <property type="entry name" value="EAL"/>
    <property type="match status" value="1"/>
</dbReference>
<evidence type="ECO:0000256" key="3">
    <source>
        <dbReference type="ARBA" id="ARBA00022692"/>
    </source>
</evidence>
<dbReference type="InterPro" id="IPR001610">
    <property type="entry name" value="PAC"/>
</dbReference>
<feature type="domain" description="PAC" evidence="7">
    <location>
        <begin position="541"/>
        <end position="595"/>
    </location>
</feature>
<dbReference type="InterPro" id="IPR000700">
    <property type="entry name" value="PAS-assoc_C"/>
</dbReference>
<dbReference type="Pfam" id="PF08448">
    <property type="entry name" value="PAS_4"/>
    <property type="match status" value="1"/>
</dbReference>
<keyword evidence="11" id="KW-1185">Reference proteome</keyword>
<keyword evidence="2" id="KW-1003">Cell membrane</keyword>
<name>A0A6L6Q1H4_9BURK</name>
<dbReference type="PANTHER" id="PTHR44757:SF2">
    <property type="entry name" value="BIOFILM ARCHITECTURE MAINTENANCE PROTEIN MBAA"/>
    <property type="match status" value="1"/>
</dbReference>
<dbReference type="InterPro" id="IPR000014">
    <property type="entry name" value="PAS"/>
</dbReference>
<dbReference type="InterPro" id="IPR000160">
    <property type="entry name" value="GGDEF_dom"/>
</dbReference>
<dbReference type="SUPFAM" id="SSF55785">
    <property type="entry name" value="PYP-like sensor domain (PAS domain)"/>
    <property type="match status" value="2"/>
</dbReference>